<dbReference type="InterPro" id="IPR034032">
    <property type="entry name" value="Zn_MMP-like_bac"/>
</dbReference>
<dbReference type="InterPro" id="IPR032534">
    <property type="entry name" value="EcxA_zinc-bd"/>
</dbReference>
<dbReference type="Pfam" id="PF16313">
    <property type="entry name" value="DUF4953"/>
    <property type="match status" value="1"/>
</dbReference>
<dbReference type="InterPro" id="IPR033428">
    <property type="entry name" value="DUF5118"/>
</dbReference>
<dbReference type="AlphaFoldDB" id="A0A1T5AU39"/>
<dbReference type="InterPro" id="IPR033413">
    <property type="entry name" value="DUF5117"/>
</dbReference>
<dbReference type="CDD" id="cd04276">
    <property type="entry name" value="ZnMc_MMP_like_2"/>
    <property type="match status" value="1"/>
</dbReference>
<gene>
    <name evidence="5" type="ORF">SAMN05660841_00177</name>
</gene>
<dbReference type="Pfam" id="PF17162">
    <property type="entry name" value="DUF5118"/>
    <property type="match status" value="1"/>
</dbReference>
<keyword evidence="1" id="KW-0472">Membrane</keyword>
<dbReference type="PANTHER" id="PTHR38478:SF1">
    <property type="entry name" value="ZINC DEPENDENT METALLOPROTEASE DOMAIN LIPOPROTEIN"/>
    <property type="match status" value="1"/>
</dbReference>
<dbReference type="PANTHER" id="PTHR38478">
    <property type="entry name" value="PEPTIDASE M1A AND M12B"/>
    <property type="match status" value="1"/>
</dbReference>
<protein>
    <recommendedName>
        <fullName evidence="7">Zinc-dependent metalloprotease</fullName>
    </recommendedName>
</protein>
<evidence type="ECO:0008006" key="7">
    <source>
        <dbReference type="Google" id="ProtNLM"/>
    </source>
</evidence>
<evidence type="ECO:0000256" key="1">
    <source>
        <dbReference type="SAM" id="Phobius"/>
    </source>
</evidence>
<feature type="domain" description="DUF5117" evidence="3">
    <location>
        <begin position="150"/>
        <end position="256"/>
    </location>
</feature>
<name>A0A1T5AU39_9SPHI</name>
<dbReference type="RefSeq" id="WP_079640536.1">
    <property type="nucleotide sequence ID" value="NZ_FUZF01000001.1"/>
</dbReference>
<evidence type="ECO:0000313" key="6">
    <source>
        <dbReference type="Proteomes" id="UP000190150"/>
    </source>
</evidence>
<organism evidence="5 6">
    <name type="scientific">Sphingobacterium nematocida</name>
    <dbReference type="NCBI Taxonomy" id="1513896"/>
    <lineage>
        <taxon>Bacteria</taxon>
        <taxon>Pseudomonadati</taxon>
        <taxon>Bacteroidota</taxon>
        <taxon>Sphingobacteriia</taxon>
        <taxon>Sphingobacteriales</taxon>
        <taxon>Sphingobacteriaceae</taxon>
        <taxon>Sphingobacterium</taxon>
    </lineage>
</organism>
<keyword evidence="6" id="KW-1185">Reference proteome</keyword>
<sequence length="802" mass="92200">MRDKKLSTYYSIYILCLGFFVLLLIQVNVVVAQYKVNGLAMENSGHVLNPGFFTLAKQKDRFLLSIPDSIFGRDIAMVTRISKITGRYGAGQSGVRIRTRMVQFKLDEQNRVYISYLEESVYPNIPVKLGDFNARAGILYRDSVLGITTIDFSDFIQQDLTLIGGNGGKFMPECSEIIDIQGYGEHMDIQFRGTYVNGPDKVSEEYTTSFSMLPKKPMKVRYEDKRIGYFTQRYPLLDTNKTNKKNVITRFRLEPKPADITRYLQGELVEPQKPIVFYIDPTTPEKYVQYIIQGINDWQEAFEKAGFKNAIYGQMLPTDTVGVSIYDAKHSAVVYMPFTGANAKGERTHDPRSGEIMEGHVEWYHNILTNFQEWYMIQAGPNDPAGRKVLLDDEIMGRMIRRLTMHEVGHSLGLRHNFIASSSIPVDSLRSVTYLKENGISHSIMEYCRFNYVAQPEDNIPTELLGRHIGIYDKWAIAWGYRWFPEDWTAEQEQEFLQNWATDELSKDKRLFSVVDFLLIPDDARVLIEDLGDDAIKASTYGIKNLKIVMENLEEWTKSSIEDFNDLHRMTLGLFAQYDNYLGHVAHTIRLGTDTTRFKGDQGLSLGYVPKDKRKSAVEFLETQLFDTPSWLLHNTIARKTGLDLHAELKKSQQKVLDNLISDRAMKSLKAANLIAPVAEQYTFEEMLLDIQDILFEELNTAKPISANRQFLQASFIDQIMSEPTAKFLGDRLQKQIAQAVLKFKEPASRRHLQALQIRIQSLANPEVLKAVIQQRQIRQEEQTHRVMSAYSCCEDRYEINY</sequence>
<feature type="transmembrane region" description="Helical" evidence="1">
    <location>
        <begin position="12"/>
        <end position="34"/>
    </location>
</feature>
<reference evidence="6" key="1">
    <citation type="submission" date="2017-02" db="EMBL/GenBank/DDBJ databases">
        <authorList>
            <person name="Varghese N."/>
            <person name="Submissions S."/>
        </authorList>
    </citation>
    <scope>NUCLEOTIDE SEQUENCE [LARGE SCALE GENOMIC DNA]</scope>
    <source>
        <strain evidence="6">DSM 24091</strain>
    </source>
</reference>
<keyword evidence="1" id="KW-1133">Transmembrane helix</keyword>
<evidence type="ECO:0000259" key="3">
    <source>
        <dbReference type="Pfam" id="PF17148"/>
    </source>
</evidence>
<dbReference type="STRING" id="1513896.SAMN05660841_00177"/>
<dbReference type="GO" id="GO:0008237">
    <property type="term" value="F:metallopeptidase activity"/>
    <property type="evidence" value="ECO:0007669"/>
    <property type="project" value="InterPro"/>
</dbReference>
<dbReference type="Proteomes" id="UP000190150">
    <property type="component" value="Unassembled WGS sequence"/>
</dbReference>
<proteinExistence type="predicted"/>
<dbReference type="Gene3D" id="3.40.390.10">
    <property type="entry name" value="Collagenase (Catalytic Domain)"/>
    <property type="match status" value="1"/>
</dbReference>
<feature type="domain" description="DUF5118" evidence="4">
    <location>
        <begin position="49"/>
        <end position="83"/>
    </location>
</feature>
<accession>A0A1T5AU39</accession>
<dbReference type="Pfam" id="PF17148">
    <property type="entry name" value="DUF5117"/>
    <property type="match status" value="1"/>
</dbReference>
<dbReference type="InterPro" id="IPR024079">
    <property type="entry name" value="MetalloPept_cat_dom_sf"/>
</dbReference>
<evidence type="ECO:0000259" key="4">
    <source>
        <dbReference type="Pfam" id="PF17162"/>
    </source>
</evidence>
<dbReference type="OrthoDB" id="9776599at2"/>
<evidence type="ECO:0000313" key="5">
    <source>
        <dbReference type="EMBL" id="SKB38551.1"/>
    </source>
</evidence>
<keyword evidence="1" id="KW-0812">Transmembrane</keyword>
<dbReference type="EMBL" id="FUZF01000001">
    <property type="protein sequence ID" value="SKB38551.1"/>
    <property type="molecule type" value="Genomic_DNA"/>
</dbReference>
<feature type="domain" description="EcxA zinc-binding" evidence="2">
    <location>
        <begin position="392"/>
        <end position="701"/>
    </location>
</feature>
<dbReference type="SUPFAM" id="SSF55486">
    <property type="entry name" value="Metalloproteases ('zincins'), catalytic domain"/>
    <property type="match status" value="1"/>
</dbReference>
<evidence type="ECO:0000259" key="2">
    <source>
        <dbReference type="Pfam" id="PF16313"/>
    </source>
</evidence>